<dbReference type="PANTHER" id="PTHR30251">
    <property type="entry name" value="PILUS ASSEMBLY CHAPERONE"/>
    <property type="match status" value="1"/>
</dbReference>
<evidence type="ECO:0000256" key="1">
    <source>
        <dbReference type="ARBA" id="ARBA00004418"/>
    </source>
</evidence>
<feature type="domain" description="Pili assembly chaperone N-terminal" evidence="9">
    <location>
        <begin position="34"/>
        <end position="157"/>
    </location>
</feature>
<dbReference type="Proteomes" id="UP000475079">
    <property type="component" value="Unassembled WGS sequence"/>
</dbReference>
<dbReference type="EMBL" id="WHIY01000003">
    <property type="protein sequence ID" value="MPQ50419.1"/>
    <property type="molecule type" value="Genomic_DNA"/>
</dbReference>
<dbReference type="InterPro" id="IPR013783">
    <property type="entry name" value="Ig-like_fold"/>
</dbReference>
<dbReference type="PROSITE" id="PS00635">
    <property type="entry name" value="PILI_CHAPERONE"/>
    <property type="match status" value="1"/>
</dbReference>
<comment type="similarity">
    <text evidence="2 8">Belongs to the periplasmic pilus chaperone family.</text>
</comment>
<comment type="caution">
    <text evidence="11">The sequence shown here is derived from an EMBL/GenBank/DDBJ whole genome shotgun (WGS) entry which is preliminary data.</text>
</comment>
<feature type="domain" description="Pili assembly chaperone C-terminal" evidence="10">
    <location>
        <begin position="180"/>
        <end position="242"/>
    </location>
</feature>
<dbReference type="SUPFAM" id="SSF49584">
    <property type="entry name" value="Periplasmic chaperone C-domain"/>
    <property type="match status" value="1"/>
</dbReference>
<evidence type="ECO:0000259" key="9">
    <source>
        <dbReference type="Pfam" id="PF00345"/>
    </source>
</evidence>
<dbReference type="GO" id="GO:0030288">
    <property type="term" value="C:outer membrane-bounded periplasmic space"/>
    <property type="evidence" value="ECO:0007669"/>
    <property type="project" value="InterPro"/>
</dbReference>
<keyword evidence="12" id="KW-1185">Reference proteome</keyword>
<evidence type="ECO:0000313" key="11">
    <source>
        <dbReference type="EMBL" id="MPQ50419.1"/>
    </source>
</evidence>
<organism evidence="11 12">
    <name type="scientific">Citrobacter telavivensis</name>
    <dbReference type="NCBI Taxonomy" id="2653932"/>
    <lineage>
        <taxon>Bacteria</taxon>
        <taxon>Pseudomonadati</taxon>
        <taxon>Pseudomonadota</taxon>
        <taxon>Gammaproteobacteria</taxon>
        <taxon>Enterobacterales</taxon>
        <taxon>Enterobacteriaceae</taxon>
        <taxon>Citrobacter</taxon>
    </lineage>
</organism>
<evidence type="ECO:0000256" key="5">
    <source>
        <dbReference type="ARBA" id="ARBA00022764"/>
    </source>
</evidence>
<dbReference type="AlphaFoldDB" id="A0A6L5E4I5"/>
<proteinExistence type="inferred from homology"/>
<keyword evidence="5" id="KW-0574">Periplasm</keyword>
<dbReference type="Gene3D" id="2.60.40.10">
    <property type="entry name" value="Immunoglobulins"/>
    <property type="match status" value="2"/>
</dbReference>
<dbReference type="InterPro" id="IPR050643">
    <property type="entry name" value="Periplasmic_pilus_chap"/>
</dbReference>
<protein>
    <submittedName>
        <fullName evidence="11">Fimbria/pilus periplasmic chaperone</fullName>
    </submittedName>
</protein>
<gene>
    <name evidence="11" type="ORF">GBB84_05780</name>
</gene>
<dbReference type="PRINTS" id="PR00969">
    <property type="entry name" value="CHAPERONPILI"/>
</dbReference>
<accession>A0A6L5E4I5</accession>
<sequence length="248" mass="26601">MFIPMILSRRKVKFLFVALSGMTALSYSTLSCAGIVLSGTRVIYPAEQNEVTVNMKNSGKAPVLAQSWIDDGNQSATPDKIISPFVLTPPINRVDAGKGQTLRISLVDGKGIATNKESIFYLNVLEIPAKSKNAAENNHLSIAFRTRIKLFYRPQGLSGSAGDAPDALQWSISNGGVKATNPTPYYITLGTVTYTQGGSKHVEDGKMIAPGSSSDFHFKNVSAISDINAITFTSINDYGAAVKHNQGK</sequence>
<dbReference type="RefSeq" id="WP_152404410.1">
    <property type="nucleotide sequence ID" value="NZ_WHIY01000003.1"/>
</dbReference>
<reference evidence="11 12" key="1">
    <citation type="submission" date="2019-10" db="EMBL/GenBank/DDBJ databases">
        <title>Characterization of a new Citrobacter species.</title>
        <authorList>
            <person name="Goncalves Ribeiro T."/>
            <person name="Izdebski R."/>
            <person name="Urbanowicz P."/>
            <person name="Carmeli Y."/>
            <person name="Gniadkowski M."/>
            <person name="Peixe L."/>
        </authorList>
    </citation>
    <scope>NUCLEOTIDE SEQUENCE [LARGE SCALE GENOMIC DNA]</scope>
    <source>
        <strain evidence="11 12">NMI7905_11</strain>
    </source>
</reference>
<dbReference type="InterPro" id="IPR018046">
    <property type="entry name" value="Pili_assmbl_chaperone_CS"/>
</dbReference>
<dbReference type="PANTHER" id="PTHR30251:SF2">
    <property type="entry name" value="FIMBRIAL CHAPERONE YADV-RELATED"/>
    <property type="match status" value="1"/>
</dbReference>
<evidence type="ECO:0000313" key="12">
    <source>
        <dbReference type="Proteomes" id="UP000475079"/>
    </source>
</evidence>
<dbReference type="InterPro" id="IPR001829">
    <property type="entry name" value="Pili_assmbl_chaperone_bac"/>
</dbReference>
<name>A0A6L5E4I5_9ENTR</name>
<dbReference type="InterPro" id="IPR016147">
    <property type="entry name" value="Pili_assmbl_chaperone_N"/>
</dbReference>
<dbReference type="SUPFAM" id="SSF49354">
    <property type="entry name" value="PapD-like"/>
    <property type="match status" value="1"/>
</dbReference>
<dbReference type="Pfam" id="PF02753">
    <property type="entry name" value="PapD_C"/>
    <property type="match status" value="1"/>
</dbReference>
<dbReference type="GO" id="GO:0071555">
    <property type="term" value="P:cell wall organization"/>
    <property type="evidence" value="ECO:0007669"/>
    <property type="project" value="InterPro"/>
</dbReference>
<keyword evidence="6 8" id="KW-0143">Chaperone</keyword>
<evidence type="ECO:0000256" key="2">
    <source>
        <dbReference type="ARBA" id="ARBA00007399"/>
    </source>
</evidence>
<evidence type="ECO:0000259" key="10">
    <source>
        <dbReference type="Pfam" id="PF02753"/>
    </source>
</evidence>
<evidence type="ECO:0000256" key="3">
    <source>
        <dbReference type="ARBA" id="ARBA00022558"/>
    </source>
</evidence>
<evidence type="ECO:0000256" key="8">
    <source>
        <dbReference type="RuleBase" id="RU003918"/>
    </source>
</evidence>
<dbReference type="FunFam" id="2.60.40.10:FF:000458">
    <property type="entry name" value="Molecular chaperone FimC"/>
    <property type="match status" value="1"/>
</dbReference>
<dbReference type="InterPro" id="IPR016148">
    <property type="entry name" value="Pili_assmbl_chaperone_C"/>
</dbReference>
<keyword evidence="7" id="KW-0393">Immunoglobulin domain</keyword>
<dbReference type="Pfam" id="PF00345">
    <property type="entry name" value="PapD_N"/>
    <property type="match status" value="1"/>
</dbReference>
<comment type="subcellular location">
    <subcellularLocation>
        <location evidence="1 8">Periplasm</location>
    </subcellularLocation>
</comment>
<evidence type="ECO:0000256" key="7">
    <source>
        <dbReference type="ARBA" id="ARBA00023319"/>
    </source>
</evidence>
<dbReference type="InterPro" id="IPR036316">
    <property type="entry name" value="Pili_assmbl_chap_C_dom_sf"/>
</dbReference>
<keyword evidence="3" id="KW-1029">Fimbrium biogenesis</keyword>
<evidence type="ECO:0000256" key="4">
    <source>
        <dbReference type="ARBA" id="ARBA00022729"/>
    </source>
</evidence>
<dbReference type="InterPro" id="IPR008962">
    <property type="entry name" value="PapD-like_sf"/>
</dbReference>
<evidence type="ECO:0000256" key="6">
    <source>
        <dbReference type="ARBA" id="ARBA00023186"/>
    </source>
</evidence>
<keyword evidence="4" id="KW-0732">Signal</keyword>